<proteinExistence type="predicted"/>
<protein>
    <submittedName>
        <fullName evidence="4">DUF6291 domain-containing protein</fullName>
    </submittedName>
</protein>
<evidence type="ECO:0000256" key="1">
    <source>
        <dbReference type="SAM" id="MobiDB-lite"/>
    </source>
</evidence>
<dbReference type="EMBL" id="JAVRHO010000007">
    <property type="protein sequence ID" value="MDT0646319.1"/>
    <property type="molecule type" value="Genomic_DNA"/>
</dbReference>
<evidence type="ECO:0000313" key="4">
    <source>
        <dbReference type="EMBL" id="MDT0646319.1"/>
    </source>
</evidence>
<feature type="compositionally biased region" description="Acidic residues" evidence="1">
    <location>
        <begin position="109"/>
        <end position="118"/>
    </location>
</feature>
<comment type="caution">
    <text evidence="4">The sequence shown here is derived from an EMBL/GenBank/DDBJ whole genome shotgun (WGS) entry which is preliminary data.</text>
</comment>
<organism evidence="4 5">
    <name type="scientific">Autumnicola lenta</name>
    <dbReference type="NCBI Taxonomy" id="3075593"/>
    <lineage>
        <taxon>Bacteria</taxon>
        <taxon>Pseudomonadati</taxon>
        <taxon>Bacteroidota</taxon>
        <taxon>Flavobacteriia</taxon>
        <taxon>Flavobacteriales</taxon>
        <taxon>Flavobacteriaceae</taxon>
        <taxon>Autumnicola</taxon>
    </lineage>
</organism>
<gene>
    <name evidence="4" type="ORF">RM545_06420</name>
</gene>
<reference evidence="4 5" key="1">
    <citation type="submission" date="2023-09" db="EMBL/GenBank/DDBJ databases">
        <authorList>
            <person name="Rey-Velasco X."/>
        </authorList>
    </citation>
    <scope>NUCLEOTIDE SEQUENCE [LARGE SCALE GENOMIC DNA]</scope>
    <source>
        <strain evidence="4 5">F260</strain>
    </source>
</reference>
<dbReference type="Proteomes" id="UP001245285">
    <property type="component" value="Unassembled WGS sequence"/>
</dbReference>
<name>A0ABU3CJ01_9FLAO</name>
<feature type="domain" description="DUF7833" evidence="3">
    <location>
        <begin position="140"/>
        <end position="189"/>
    </location>
</feature>
<evidence type="ECO:0000259" key="2">
    <source>
        <dbReference type="Pfam" id="PF19808"/>
    </source>
</evidence>
<dbReference type="InterPro" id="IPR057155">
    <property type="entry name" value="DUF7833"/>
</dbReference>
<evidence type="ECO:0000259" key="3">
    <source>
        <dbReference type="Pfam" id="PF25200"/>
    </source>
</evidence>
<feature type="domain" description="DUF6291" evidence="2">
    <location>
        <begin position="7"/>
        <end position="84"/>
    </location>
</feature>
<sequence length="208" mass="23854">MAEGKNSFVLYKDIIHTVKKLPKDKQADLFVTILEYVNDLNPDVEDPFVDLAFEPIKQSLKRDLKKYESICERNQINGKKGGRPPKPTKPNGLNGNQADNAKPKKADSDSESESVMDSESEKDTIINNSAFAENSKSSIQWLETISMQQKVKPDVVKIYIGTFEDHLITMEEQKESEKDFKKHFVHWFNKQDLSMHRKNPIGKSNQIQ</sequence>
<dbReference type="InterPro" id="IPR046258">
    <property type="entry name" value="DUF6291"/>
</dbReference>
<dbReference type="Pfam" id="PF25200">
    <property type="entry name" value="DUF7833"/>
    <property type="match status" value="1"/>
</dbReference>
<keyword evidence="5" id="KW-1185">Reference proteome</keyword>
<feature type="region of interest" description="Disordered" evidence="1">
    <location>
        <begin position="74"/>
        <end position="129"/>
    </location>
</feature>
<dbReference type="RefSeq" id="WP_311494493.1">
    <property type="nucleotide sequence ID" value="NZ_JAVRHO010000007.1"/>
</dbReference>
<evidence type="ECO:0000313" key="5">
    <source>
        <dbReference type="Proteomes" id="UP001245285"/>
    </source>
</evidence>
<dbReference type="Pfam" id="PF19808">
    <property type="entry name" value="DUF6291"/>
    <property type="match status" value="1"/>
</dbReference>
<accession>A0ABU3CJ01</accession>